<dbReference type="EMBL" id="JAGMWN010000006">
    <property type="protein sequence ID" value="MBP5858075.1"/>
    <property type="molecule type" value="Genomic_DNA"/>
</dbReference>
<proteinExistence type="predicted"/>
<feature type="compositionally biased region" description="Basic and acidic residues" evidence="1">
    <location>
        <begin position="17"/>
        <end position="31"/>
    </location>
</feature>
<reference evidence="2" key="1">
    <citation type="submission" date="2021-04" db="EMBL/GenBank/DDBJ databases">
        <authorList>
            <person name="Zhang D.-C."/>
        </authorList>
    </citation>
    <scope>NUCLEOTIDE SEQUENCE</scope>
    <source>
        <strain evidence="2">CGMCC 1.15697</strain>
    </source>
</reference>
<accession>A0A8J7V370</accession>
<protein>
    <submittedName>
        <fullName evidence="2">Uncharacterized protein</fullName>
    </submittedName>
</protein>
<comment type="caution">
    <text evidence="2">The sequence shown here is derived from an EMBL/GenBank/DDBJ whole genome shotgun (WGS) entry which is preliminary data.</text>
</comment>
<dbReference type="AlphaFoldDB" id="A0A8J7V370"/>
<sequence>MIGKLLRFALMEKDARRKWEAEQAAKADRRPGRVAPKTDAPKAGAPDKGGRRGAAPAAAPKTVAEADEDPAETVRAAIAAAEREMLEDVGPAPSSSSTAPRSVTSASTATSDADRERLIRSALAVHKLKQSAFADLDAETRARLRVVAERMLGVDKPR</sequence>
<evidence type="ECO:0000313" key="3">
    <source>
        <dbReference type="Proteomes" id="UP000672602"/>
    </source>
</evidence>
<evidence type="ECO:0000313" key="2">
    <source>
        <dbReference type="EMBL" id="MBP5858075.1"/>
    </source>
</evidence>
<gene>
    <name evidence="2" type="ORF">KAJ83_13735</name>
</gene>
<keyword evidence="3" id="KW-1185">Reference proteome</keyword>
<dbReference type="Proteomes" id="UP000672602">
    <property type="component" value="Unassembled WGS sequence"/>
</dbReference>
<dbReference type="RefSeq" id="WP_210682654.1">
    <property type="nucleotide sequence ID" value="NZ_JAGMWN010000006.1"/>
</dbReference>
<feature type="compositionally biased region" description="Low complexity" evidence="1">
    <location>
        <begin position="91"/>
        <end position="111"/>
    </location>
</feature>
<feature type="region of interest" description="Disordered" evidence="1">
    <location>
        <begin position="17"/>
        <end position="115"/>
    </location>
</feature>
<name>A0A8J7V370_9PROT</name>
<evidence type="ECO:0000256" key="1">
    <source>
        <dbReference type="SAM" id="MobiDB-lite"/>
    </source>
</evidence>
<organism evidence="2 3">
    <name type="scientific">Marivibrio halodurans</name>
    <dbReference type="NCBI Taxonomy" id="2039722"/>
    <lineage>
        <taxon>Bacteria</taxon>
        <taxon>Pseudomonadati</taxon>
        <taxon>Pseudomonadota</taxon>
        <taxon>Alphaproteobacteria</taxon>
        <taxon>Rhodospirillales</taxon>
        <taxon>Rhodospirillaceae</taxon>
        <taxon>Marivibrio</taxon>
    </lineage>
</organism>